<reference evidence="1 2" key="1">
    <citation type="journal article" date="2015" name="Antonie Van Leeuwenhoek">
        <title>A phylogenomic and molecular marker based taxonomic framework for the order Xanthomonadales: proposal to transfer the families Algiphilaceae and Solimonadaceae to the order Nevskiales ord. nov. and to create a new family within the order Xanthomonadales, the family Rhodanobacteraceae fam. nov., containing the genus Rhodanobacter and its closest relatives.</title>
        <authorList>
            <person name="Naushad S."/>
            <person name="Adeolu M."/>
            <person name="Wong S."/>
            <person name="Sohail M."/>
            <person name="Schellhorn H.E."/>
            <person name="Gupta R.S."/>
        </authorList>
    </citation>
    <scope>NUCLEOTIDE SEQUENCE [LARGE SCALE GENOMIC DNA]</scope>
    <source>
        <strain evidence="1 2">DSM 16301</strain>
    </source>
</reference>
<sequence>MTKNRDNLDSDLDRLQGYAQALARKYPEPPLFWQEFSGLAEEVLRNAARDDHDWVLQRIRCMVAEVGMGAPPAP</sequence>
<dbReference type="AlphaFoldDB" id="A0A0G9HB25"/>
<comment type="caution">
    <text evidence="1">The sequence shown here is derived from an EMBL/GenBank/DDBJ whole genome shotgun (WGS) entry which is preliminary data.</text>
</comment>
<dbReference type="PATRIC" id="fig|1440762.4.peg.456"/>
<name>A0A0G9HB25_9GAMM</name>
<proteinExistence type="predicted"/>
<organism evidence="1 2">
    <name type="scientific">Dyella japonica DSM 16301</name>
    <dbReference type="NCBI Taxonomy" id="1440762"/>
    <lineage>
        <taxon>Bacteria</taxon>
        <taxon>Pseudomonadati</taxon>
        <taxon>Pseudomonadota</taxon>
        <taxon>Gammaproteobacteria</taxon>
        <taxon>Lysobacterales</taxon>
        <taxon>Rhodanobacteraceae</taxon>
        <taxon>Dyella</taxon>
    </lineage>
</organism>
<evidence type="ECO:0000313" key="2">
    <source>
        <dbReference type="Proteomes" id="UP000035481"/>
    </source>
</evidence>
<protein>
    <submittedName>
        <fullName evidence="1">Uncharacterized protein</fullName>
    </submittedName>
</protein>
<accession>A0A0G9HB25</accession>
<dbReference type="Proteomes" id="UP000035481">
    <property type="component" value="Unassembled WGS sequence"/>
</dbReference>
<dbReference type="EMBL" id="JPLA01000013">
    <property type="protein sequence ID" value="KLD64887.1"/>
    <property type="molecule type" value="Genomic_DNA"/>
</dbReference>
<dbReference type="OrthoDB" id="5957699at2"/>
<evidence type="ECO:0000313" key="1">
    <source>
        <dbReference type="EMBL" id="KLD64887.1"/>
    </source>
</evidence>
<dbReference type="RefSeq" id="WP_046970867.1">
    <property type="nucleotide sequence ID" value="NZ_JPLA01000013.1"/>
</dbReference>
<gene>
    <name evidence="1" type="ORF">Y882_05560</name>
</gene>